<comment type="caution">
    <text evidence="1">The sequence shown here is derived from an EMBL/GenBank/DDBJ whole genome shotgun (WGS) entry which is preliminary data.</text>
</comment>
<gene>
    <name evidence="1" type="ORF">Ahy_B02g057413</name>
</gene>
<protein>
    <submittedName>
        <fullName evidence="1">Uncharacterized protein</fullName>
    </submittedName>
</protein>
<dbReference type="EMBL" id="SDMP01000012">
    <property type="protein sequence ID" value="RYR23932.1"/>
    <property type="molecule type" value="Genomic_DNA"/>
</dbReference>
<name>A0A445ACB3_ARAHY</name>
<evidence type="ECO:0000313" key="2">
    <source>
        <dbReference type="Proteomes" id="UP000289738"/>
    </source>
</evidence>
<reference evidence="1 2" key="1">
    <citation type="submission" date="2019-01" db="EMBL/GenBank/DDBJ databases">
        <title>Sequencing of cultivated peanut Arachis hypogaea provides insights into genome evolution and oil improvement.</title>
        <authorList>
            <person name="Chen X."/>
        </authorList>
    </citation>
    <scope>NUCLEOTIDE SEQUENCE [LARGE SCALE GENOMIC DNA]</scope>
    <source>
        <strain evidence="2">cv. Fuhuasheng</strain>
        <tissue evidence="1">Leaves</tissue>
    </source>
</reference>
<accession>A0A445ACB3</accession>
<organism evidence="1 2">
    <name type="scientific">Arachis hypogaea</name>
    <name type="common">Peanut</name>
    <dbReference type="NCBI Taxonomy" id="3818"/>
    <lineage>
        <taxon>Eukaryota</taxon>
        <taxon>Viridiplantae</taxon>
        <taxon>Streptophyta</taxon>
        <taxon>Embryophyta</taxon>
        <taxon>Tracheophyta</taxon>
        <taxon>Spermatophyta</taxon>
        <taxon>Magnoliopsida</taxon>
        <taxon>eudicotyledons</taxon>
        <taxon>Gunneridae</taxon>
        <taxon>Pentapetalae</taxon>
        <taxon>rosids</taxon>
        <taxon>fabids</taxon>
        <taxon>Fabales</taxon>
        <taxon>Fabaceae</taxon>
        <taxon>Papilionoideae</taxon>
        <taxon>50 kb inversion clade</taxon>
        <taxon>dalbergioids sensu lato</taxon>
        <taxon>Dalbergieae</taxon>
        <taxon>Pterocarpus clade</taxon>
        <taxon>Arachis</taxon>
    </lineage>
</organism>
<evidence type="ECO:0000313" key="1">
    <source>
        <dbReference type="EMBL" id="RYR23932.1"/>
    </source>
</evidence>
<dbReference type="Proteomes" id="UP000289738">
    <property type="component" value="Chromosome B02"/>
</dbReference>
<sequence>MDSLMGNGWLYSLGALEKHLLLGRGSQPLDLDVLANLLSQKVICRFIIGSFLFFKQRMNIEITGSPIFPFIVRSHCRLKKS</sequence>
<dbReference type="AlphaFoldDB" id="A0A445ACB3"/>
<proteinExistence type="predicted"/>
<keyword evidence="2" id="KW-1185">Reference proteome</keyword>